<dbReference type="Proteomes" id="UP001186944">
    <property type="component" value="Unassembled WGS sequence"/>
</dbReference>
<dbReference type="EMBL" id="VSWD01000011">
    <property type="protein sequence ID" value="KAK3087121.1"/>
    <property type="molecule type" value="Genomic_DNA"/>
</dbReference>
<keyword evidence="2" id="KW-0964">Secreted</keyword>
<dbReference type="PRINTS" id="PR00007">
    <property type="entry name" value="COMPLEMNTC1Q"/>
</dbReference>
<evidence type="ECO:0000259" key="4">
    <source>
        <dbReference type="PROSITE" id="PS50871"/>
    </source>
</evidence>
<evidence type="ECO:0000313" key="5">
    <source>
        <dbReference type="EMBL" id="KAK3087121.1"/>
    </source>
</evidence>
<gene>
    <name evidence="5" type="ORF">FSP39_001945</name>
</gene>
<dbReference type="InterPro" id="IPR008983">
    <property type="entry name" value="Tumour_necrosis_fac-like_dom"/>
</dbReference>
<dbReference type="SUPFAM" id="SSF49842">
    <property type="entry name" value="TNF-like"/>
    <property type="match status" value="1"/>
</dbReference>
<reference evidence="5" key="1">
    <citation type="submission" date="2019-08" db="EMBL/GenBank/DDBJ databases">
        <title>The improved chromosome-level genome for the pearl oyster Pinctada fucata martensii using PacBio sequencing and Hi-C.</title>
        <authorList>
            <person name="Zheng Z."/>
        </authorList>
    </citation>
    <scope>NUCLEOTIDE SEQUENCE</scope>
    <source>
        <strain evidence="5">ZZ-2019</strain>
        <tissue evidence="5">Adductor muscle</tissue>
    </source>
</reference>
<comment type="subcellular location">
    <subcellularLocation>
        <location evidence="1">Secreted</location>
    </subcellularLocation>
</comment>
<sequence>MVIKFDSVLTNEGNGYDKTTGTFTAPKNGMYLFSWKILSHVGKKAHAHLYVNNKETWLNYADDGPQGYDTGSATVILRLNQTDKAEIRTHGTSNYLHEVYTTFTGTLLYN</sequence>
<dbReference type="PANTHER" id="PTHR22923:SF116">
    <property type="entry name" value="C1Q DOMAIN-CONTAINING PROTEIN"/>
    <property type="match status" value="1"/>
</dbReference>
<evidence type="ECO:0000313" key="6">
    <source>
        <dbReference type="Proteomes" id="UP001186944"/>
    </source>
</evidence>
<dbReference type="InterPro" id="IPR050822">
    <property type="entry name" value="Cerebellin_Synaptic_Org"/>
</dbReference>
<evidence type="ECO:0000256" key="2">
    <source>
        <dbReference type="ARBA" id="ARBA00022525"/>
    </source>
</evidence>
<dbReference type="SMART" id="SM00110">
    <property type="entry name" value="C1Q"/>
    <property type="match status" value="1"/>
</dbReference>
<evidence type="ECO:0000256" key="1">
    <source>
        <dbReference type="ARBA" id="ARBA00004613"/>
    </source>
</evidence>
<dbReference type="Pfam" id="PF00386">
    <property type="entry name" value="C1q"/>
    <property type="match status" value="1"/>
</dbReference>
<organism evidence="5 6">
    <name type="scientific">Pinctada imbricata</name>
    <name type="common">Atlantic pearl-oyster</name>
    <name type="synonym">Pinctada martensii</name>
    <dbReference type="NCBI Taxonomy" id="66713"/>
    <lineage>
        <taxon>Eukaryota</taxon>
        <taxon>Metazoa</taxon>
        <taxon>Spiralia</taxon>
        <taxon>Lophotrochozoa</taxon>
        <taxon>Mollusca</taxon>
        <taxon>Bivalvia</taxon>
        <taxon>Autobranchia</taxon>
        <taxon>Pteriomorphia</taxon>
        <taxon>Pterioida</taxon>
        <taxon>Pterioidea</taxon>
        <taxon>Pteriidae</taxon>
        <taxon>Pinctada</taxon>
    </lineage>
</organism>
<dbReference type="PANTHER" id="PTHR22923">
    <property type="entry name" value="CEREBELLIN-RELATED"/>
    <property type="match status" value="1"/>
</dbReference>
<comment type="caution">
    <text evidence="5">The sequence shown here is derived from an EMBL/GenBank/DDBJ whole genome shotgun (WGS) entry which is preliminary data.</text>
</comment>
<name>A0AA88XKQ7_PINIB</name>
<dbReference type="AlphaFoldDB" id="A0AA88XKQ7"/>
<accession>A0AA88XKQ7</accession>
<dbReference type="Gene3D" id="2.60.120.40">
    <property type="match status" value="1"/>
</dbReference>
<protein>
    <recommendedName>
        <fullName evidence="4">C1q domain-containing protein</fullName>
    </recommendedName>
</protein>
<proteinExistence type="predicted"/>
<dbReference type="GO" id="GO:0005576">
    <property type="term" value="C:extracellular region"/>
    <property type="evidence" value="ECO:0007669"/>
    <property type="project" value="UniProtKB-SubCell"/>
</dbReference>
<dbReference type="InterPro" id="IPR001073">
    <property type="entry name" value="C1q_dom"/>
</dbReference>
<evidence type="ECO:0000256" key="3">
    <source>
        <dbReference type="ARBA" id="ARBA00022729"/>
    </source>
</evidence>
<keyword evidence="6" id="KW-1185">Reference proteome</keyword>
<feature type="domain" description="C1q" evidence="4">
    <location>
        <begin position="1"/>
        <end position="110"/>
    </location>
</feature>
<keyword evidence="3" id="KW-0732">Signal</keyword>
<dbReference type="PROSITE" id="PS50871">
    <property type="entry name" value="C1Q"/>
    <property type="match status" value="1"/>
</dbReference>